<comment type="caution">
    <text evidence="3">The sequence shown here is derived from an EMBL/GenBank/DDBJ whole genome shotgun (WGS) entry which is preliminary data.</text>
</comment>
<dbReference type="InterPro" id="IPR046848">
    <property type="entry name" value="E_motif"/>
</dbReference>
<reference evidence="3" key="2">
    <citation type="submission" date="2023-04" db="EMBL/GenBank/DDBJ databases">
        <authorList>
            <person name="Bruccoleri R.E."/>
            <person name="Oakeley E.J."/>
            <person name="Faust A.-M."/>
            <person name="Dessus-Babus S."/>
            <person name="Altorfer M."/>
            <person name="Burckhardt D."/>
            <person name="Oertli M."/>
            <person name="Naumann U."/>
            <person name="Petersen F."/>
            <person name="Wong J."/>
        </authorList>
    </citation>
    <scope>NUCLEOTIDE SEQUENCE</scope>
    <source>
        <strain evidence="3">GSM-AAB239-AS_SAM_17_03QT</strain>
        <tissue evidence="3">Leaf</tissue>
    </source>
</reference>
<name>A0AAX6H0B8_IRIPA</name>
<dbReference type="Proteomes" id="UP001140949">
    <property type="component" value="Unassembled WGS sequence"/>
</dbReference>
<evidence type="ECO:0000313" key="3">
    <source>
        <dbReference type="EMBL" id="KAJ6834048.1"/>
    </source>
</evidence>
<dbReference type="PANTHER" id="PTHR47926:SF464">
    <property type="entry name" value="DYW DOMAIN-CONTAINING PROTEIN"/>
    <property type="match status" value="1"/>
</dbReference>
<dbReference type="Pfam" id="PF01535">
    <property type="entry name" value="PPR"/>
    <property type="match status" value="4"/>
</dbReference>
<dbReference type="PANTHER" id="PTHR47926">
    <property type="entry name" value="PENTATRICOPEPTIDE REPEAT-CONTAINING PROTEIN"/>
    <property type="match status" value="1"/>
</dbReference>
<proteinExistence type="predicted"/>
<dbReference type="InterPro" id="IPR002885">
    <property type="entry name" value="PPR_rpt"/>
</dbReference>
<dbReference type="SUPFAM" id="SSF48452">
    <property type="entry name" value="TPR-like"/>
    <property type="match status" value="2"/>
</dbReference>
<feature type="repeat" description="PPR" evidence="2">
    <location>
        <begin position="285"/>
        <end position="320"/>
    </location>
</feature>
<dbReference type="GO" id="GO:0009451">
    <property type="term" value="P:RNA modification"/>
    <property type="evidence" value="ECO:0007669"/>
    <property type="project" value="InterPro"/>
</dbReference>
<feature type="repeat" description="PPR" evidence="2">
    <location>
        <begin position="150"/>
        <end position="184"/>
    </location>
</feature>
<dbReference type="FunFam" id="1.25.40.10:FF:001093">
    <property type="entry name" value="Pentatricopeptide repeat-containing protein At2g34400"/>
    <property type="match status" value="1"/>
</dbReference>
<organism evidence="3 4">
    <name type="scientific">Iris pallida</name>
    <name type="common">Sweet iris</name>
    <dbReference type="NCBI Taxonomy" id="29817"/>
    <lineage>
        <taxon>Eukaryota</taxon>
        <taxon>Viridiplantae</taxon>
        <taxon>Streptophyta</taxon>
        <taxon>Embryophyta</taxon>
        <taxon>Tracheophyta</taxon>
        <taxon>Spermatophyta</taxon>
        <taxon>Magnoliopsida</taxon>
        <taxon>Liliopsida</taxon>
        <taxon>Asparagales</taxon>
        <taxon>Iridaceae</taxon>
        <taxon>Iridoideae</taxon>
        <taxon>Irideae</taxon>
        <taxon>Iris</taxon>
    </lineage>
</organism>
<keyword evidence="1" id="KW-0677">Repeat</keyword>
<evidence type="ECO:0000256" key="1">
    <source>
        <dbReference type="ARBA" id="ARBA00022737"/>
    </source>
</evidence>
<dbReference type="NCBIfam" id="TIGR00756">
    <property type="entry name" value="PPR"/>
    <property type="match status" value="4"/>
</dbReference>
<dbReference type="Gene3D" id="1.25.40.10">
    <property type="entry name" value="Tetratricopeptide repeat domain"/>
    <property type="match status" value="2"/>
</dbReference>
<evidence type="ECO:0000313" key="4">
    <source>
        <dbReference type="Proteomes" id="UP001140949"/>
    </source>
</evidence>
<gene>
    <name evidence="3" type="ORF">M6B38_337500</name>
</gene>
<protein>
    <submittedName>
        <fullName evidence="3">Pentatricopeptide repeat-containing protein-like</fullName>
    </submittedName>
</protein>
<sequence length="430" mass="46647">MCTTEPSRSSSSSSSSSNATFQWNSTIRRSGPEQALRIYTRSVLRSGAAPNKFTFTFLLKSLLRSSPSLLRFLPHLHSHLTILGLHSDPFLLSSLIAAYARADSPSVAARLFRQSPYKDTVLRTALVSALAKCRLPDLARHAFDEMPHPNPVSWAALISAYARAGRPADALSTFLRMRTADVAPTEAALASALSAASNLGAAEQGECVHCVAVRNGPPTAAVCTAALTMYASCGRVEDASKAFDEMLDRDSAAWTAMISALASHGRGGDALRLFDGMVESGATPDYVTYVGVLHACGHAGLVHEAGGYFRQMMTVYGIVPRAEHYGCMVDVLGRAGRVEEAWELVRLMPMEPDEYVLKSLLSACCSSDGFVEYAEWAAEKLRRLDVRHASSYVLLSNAYIGTERWEESARVRRLMRELGVRKSSGQSSVD</sequence>
<dbReference type="GO" id="GO:0003723">
    <property type="term" value="F:RNA binding"/>
    <property type="evidence" value="ECO:0007669"/>
    <property type="project" value="InterPro"/>
</dbReference>
<dbReference type="PROSITE" id="PS51375">
    <property type="entry name" value="PPR"/>
    <property type="match status" value="3"/>
</dbReference>
<feature type="repeat" description="PPR" evidence="2">
    <location>
        <begin position="250"/>
        <end position="284"/>
    </location>
</feature>
<dbReference type="InterPro" id="IPR011990">
    <property type="entry name" value="TPR-like_helical_dom_sf"/>
</dbReference>
<keyword evidence="4" id="KW-1185">Reference proteome</keyword>
<dbReference type="InterPro" id="IPR046960">
    <property type="entry name" value="PPR_At4g14850-like_plant"/>
</dbReference>
<dbReference type="Pfam" id="PF20431">
    <property type="entry name" value="E_motif"/>
    <property type="match status" value="1"/>
</dbReference>
<reference evidence="3" key="1">
    <citation type="journal article" date="2023" name="GigaByte">
        <title>Genome assembly of the bearded iris, Iris pallida Lam.</title>
        <authorList>
            <person name="Bruccoleri R.E."/>
            <person name="Oakeley E.J."/>
            <person name="Faust A.M.E."/>
            <person name="Altorfer M."/>
            <person name="Dessus-Babus S."/>
            <person name="Burckhardt D."/>
            <person name="Oertli M."/>
            <person name="Naumann U."/>
            <person name="Petersen F."/>
            <person name="Wong J."/>
        </authorList>
    </citation>
    <scope>NUCLEOTIDE SEQUENCE</scope>
    <source>
        <strain evidence="3">GSM-AAB239-AS_SAM_17_03QT</strain>
    </source>
</reference>
<dbReference type="AlphaFoldDB" id="A0AAX6H0B8"/>
<dbReference type="EMBL" id="JANAVB010014796">
    <property type="protein sequence ID" value="KAJ6834048.1"/>
    <property type="molecule type" value="Genomic_DNA"/>
</dbReference>
<evidence type="ECO:0000256" key="2">
    <source>
        <dbReference type="PROSITE-ProRule" id="PRU00708"/>
    </source>
</evidence>
<accession>A0AAX6H0B8</accession>
<dbReference type="Pfam" id="PF13041">
    <property type="entry name" value="PPR_2"/>
    <property type="match status" value="1"/>
</dbReference>